<feature type="domain" description="HTH arsR-type" evidence="1">
    <location>
        <begin position="1"/>
        <end position="81"/>
    </location>
</feature>
<dbReference type="GO" id="GO:0003677">
    <property type="term" value="F:DNA binding"/>
    <property type="evidence" value="ECO:0007669"/>
    <property type="project" value="TreeGrafter"/>
</dbReference>
<dbReference type="CDD" id="cd00090">
    <property type="entry name" value="HTH_ARSR"/>
    <property type="match status" value="1"/>
</dbReference>
<dbReference type="Proteomes" id="UP000022447">
    <property type="component" value="Unassembled WGS sequence"/>
</dbReference>
<dbReference type="Gene3D" id="1.10.10.10">
    <property type="entry name" value="Winged helix-like DNA-binding domain superfamily/Winged helix DNA-binding domain"/>
    <property type="match status" value="1"/>
</dbReference>
<keyword evidence="3" id="KW-1185">Reference proteome</keyword>
<dbReference type="GO" id="GO:0046686">
    <property type="term" value="P:response to cadmium ion"/>
    <property type="evidence" value="ECO:0007669"/>
    <property type="project" value="TreeGrafter"/>
</dbReference>
<dbReference type="InterPro" id="IPR052543">
    <property type="entry name" value="HTH_Metal-responsive_Reg"/>
</dbReference>
<dbReference type="EMBL" id="JALZ01000045">
    <property type="protein sequence ID" value="ETX12919.1"/>
    <property type="molecule type" value="Genomic_DNA"/>
</dbReference>
<reference evidence="2 3" key="1">
    <citation type="submission" date="2014-01" db="EMBL/GenBank/DDBJ databases">
        <title>Roseivivax halodurans JCM 10272 Genome Sequencing.</title>
        <authorList>
            <person name="Lai Q."/>
            <person name="Li G."/>
            <person name="Shao Z."/>
        </authorList>
    </citation>
    <scope>NUCLEOTIDE SEQUENCE [LARGE SCALE GENOMIC DNA]</scope>
    <source>
        <strain evidence="2 3">JCM 10272</strain>
    </source>
</reference>
<dbReference type="Pfam" id="PF12840">
    <property type="entry name" value="HTH_20"/>
    <property type="match status" value="1"/>
</dbReference>
<dbReference type="GO" id="GO:0097063">
    <property type="term" value="F:cadmium ion sensor activity"/>
    <property type="evidence" value="ECO:0007669"/>
    <property type="project" value="TreeGrafter"/>
</dbReference>
<sequence>MRHEPDIAPIAALVGDPARAAMLTPLMDGCALTTGELAREAGVTAQTALGHLTKMDEAGLLVRRKQGRHRYVATTPRSTAN</sequence>
<dbReference type="InterPro" id="IPR036388">
    <property type="entry name" value="WH-like_DNA-bd_sf"/>
</dbReference>
<comment type="caution">
    <text evidence="2">The sequence shown here is derived from an EMBL/GenBank/DDBJ whole genome shotgun (WGS) entry which is preliminary data.</text>
</comment>
<dbReference type="eggNOG" id="COG0640">
    <property type="taxonomic scope" value="Bacteria"/>
</dbReference>
<dbReference type="InterPro" id="IPR036390">
    <property type="entry name" value="WH_DNA-bd_sf"/>
</dbReference>
<dbReference type="GO" id="GO:0010288">
    <property type="term" value="P:response to lead ion"/>
    <property type="evidence" value="ECO:0007669"/>
    <property type="project" value="TreeGrafter"/>
</dbReference>
<dbReference type="SMART" id="SM00418">
    <property type="entry name" value="HTH_ARSR"/>
    <property type="match status" value="1"/>
</dbReference>
<dbReference type="SUPFAM" id="SSF46785">
    <property type="entry name" value="Winged helix' DNA-binding domain"/>
    <property type="match status" value="1"/>
</dbReference>
<dbReference type="InterPro" id="IPR001845">
    <property type="entry name" value="HTH_ArsR_DNA-bd_dom"/>
</dbReference>
<dbReference type="PANTHER" id="PTHR39168:SF1">
    <property type="entry name" value="TRANSCRIPTIONAL REGULATORY PROTEIN"/>
    <property type="match status" value="1"/>
</dbReference>
<gene>
    <name evidence="2" type="ORF">OCH239_15385</name>
</gene>
<protein>
    <recommendedName>
        <fullName evidence="1">HTH arsR-type domain-containing protein</fullName>
    </recommendedName>
</protein>
<proteinExistence type="predicted"/>
<evidence type="ECO:0000259" key="1">
    <source>
        <dbReference type="PROSITE" id="PS50987"/>
    </source>
</evidence>
<name>X7EA33_9RHOB</name>
<evidence type="ECO:0000313" key="2">
    <source>
        <dbReference type="EMBL" id="ETX12919.1"/>
    </source>
</evidence>
<dbReference type="InterPro" id="IPR011991">
    <property type="entry name" value="ArsR-like_HTH"/>
</dbReference>
<dbReference type="GO" id="GO:0003700">
    <property type="term" value="F:DNA-binding transcription factor activity"/>
    <property type="evidence" value="ECO:0007669"/>
    <property type="project" value="InterPro"/>
</dbReference>
<dbReference type="GO" id="GO:0032791">
    <property type="term" value="F:lead ion binding"/>
    <property type="evidence" value="ECO:0007669"/>
    <property type="project" value="TreeGrafter"/>
</dbReference>
<dbReference type="RefSeq" id="WP_051489628.1">
    <property type="nucleotide sequence ID" value="NZ_JALZ01000045.1"/>
</dbReference>
<dbReference type="PANTHER" id="PTHR39168">
    <property type="entry name" value="TRANSCRIPTIONAL REGULATOR-RELATED"/>
    <property type="match status" value="1"/>
</dbReference>
<dbReference type="STRING" id="1449350.OCH239_15385"/>
<dbReference type="OrthoDB" id="9797716at2"/>
<accession>X7EA33</accession>
<dbReference type="AlphaFoldDB" id="X7EA33"/>
<dbReference type="PROSITE" id="PS50987">
    <property type="entry name" value="HTH_ARSR_2"/>
    <property type="match status" value="1"/>
</dbReference>
<organism evidence="2 3">
    <name type="scientific">Roseivivax halodurans JCM 10272</name>
    <dbReference type="NCBI Taxonomy" id="1449350"/>
    <lineage>
        <taxon>Bacteria</taxon>
        <taxon>Pseudomonadati</taxon>
        <taxon>Pseudomonadota</taxon>
        <taxon>Alphaproteobacteria</taxon>
        <taxon>Rhodobacterales</taxon>
        <taxon>Roseobacteraceae</taxon>
        <taxon>Roseivivax</taxon>
    </lineage>
</organism>
<evidence type="ECO:0000313" key="3">
    <source>
        <dbReference type="Proteomes" id="UP000022447"/>
    </source>
</evidence>